<dbReference type="EMBL" id="FNJR01000009">
    <property type="protein sequence ID" value="SDP82126.1"/>
    <property type="molecule type" value="Genomic_DNA"/>
</dbReference>
<organism evidence="2 3">
    <name type="scientific">Actinopolyspora xinjiangensis</name>
    <dbReference type="NCBI Taxonomy" id="405564"/>
    <lineage>
        <taxon>Bacteria</taxon>
        <taxon>Bacillati</taxon>
        <taxon>Actinomycetota</taxon>
        <taxon>Actinomycetes</taxon>
        <taxon>Actinopolysporales</taxon>
        <taxon>Actinopolysporaceae</taxon>
        <taxon>Actinopolyspora</taxon>
    </lineage>
</organism>
<dbReference type="RefSeq" id="WP_092602879.1">
    <property type="nucleotide sequence ID" value="NZ_FNJR01000009.1"/>
</dbReference>
<reference evidence="3" key="1">
    <citation type="submission" date="2016-10" db="EMBL/GenBank/DDBJ databases">
        <authorList>
            <person name="Varghese N."/>
            <person name="Submissions S."/>
        </authorList>
    </citation>
    <scope>NUCLEOTIDE SEQUENCE [LARGE SCALE GENOMIC DNA]</scope>
    <source>
        <strain evidence="3">DSM 46732</strain>
    </source>
</reference>
<dbReference type="Proteomes" id="UP000199497">
    <property type="component" value="Unassembled WGS sequence"/>
</dbReference>
<evidence type="ECO:0000313" key="2">
    <source>
        <dbReference type="EMBL" id="SDP82126.1"/>
    </source>
</evidence>
<dbReference type="OrthoDB" id="4330022at2"/>
<evidence type="ECO:0000313" key="3">
    <source>
        <dbReference type="Proteomes" id="UP000199497"/>
    </source>
</evidence>
<proteinExistence type="predicted"/>
<accession>A0A1H0VVK8</accession>
<sequence length="85" mass="9484">MTARNPYHELDDERYEALLHGSHVKSSYSNGNGGCVTLASDGEFISIQDDKLPAEERRSRAQVYTRAELRAFIDGAKAGEFDHLV</sequence>
<keyword evidence="3" id="KW-1185">Reference proteome</keyword>
<evidence type="ECO:0000259" key="1">
    <source>
        <dbReference type="Pfam" id="PF04149"/>
    </source>
</evidence>
<protein>
    <recommendedName>
        <fullName evidence="1">DUF397 domain-containing protein</fullName>
    </recommendedName>
</protein>
<dbReference type="Pfam" id="PF04149">
    <property type="entry name" value="DUF397"/>
    <property type="match status" value="1"/>
</dbReference>
<feature type="domain" description="DUF397" evidence="1">
    <location>
        <begin position="24"/>
        <end position="77"/>
    </location>
</feature>
<dbReference type="STRING" id="405564.SAMN04487905_109254"/>
<dbReference type="AlphaFoldDB" id="A0A1H0VVK8"/>
<name>A0A1H0VVK8_9ACTN</name>
<dbReference type="InterPro" id="IPR007278">
    <property type="entry name" value="DUF397"/>
</dbReference>
<gene>
    <name evidence="2" type="ORF">SAMN04487905_109254</name>
</gene>